<dbReference type="Gene3D" id="3.40.190.10">
    <property type="entry name" value="Periplasmic binding protein-like II"/>
    <property type="match status" value="2"/>
</dbReference>
<organism evidence="5 6">
    <name type="scientific">Nitrolancea hollandica Lb</name>
    <dbReference type="NCBI Taxonomy" id="1129897"/>
    <lineage>
        <taxon>Bacteria</taxon>
        <taxon>Pseudomonadati</taxon>
        <taxon>Thermomicrobiota</taxon>
        <taxon>Thermomicrobia</taxon>
        <taxon>Sphaerobacterales</taxon>
        <taxon>Sphaerobacterineae</taxon>
        <taxon>Sphaerobacteraceae</taxon>
        <taxon>Nitrolancea</taxon>
    </lineage>
</organism>
<feature type="binding site" evidence="4">
    <location>
        <position position="80"/>
    </location>
    <ligand>
        <name>molybdate</name>
        <dbReference type="ChEBI" id="CHEBI:36264"/>
    </ligand>
</feature>
<keyword evidence="4" id="KW-0500">Molybdenum</keyword>
<dbReference type="Proteomes" id="UP000004221">
    <property type="component" value="Unassembled WGS sequence"/>
</dbReference>
<dbReference type="AlphaFoldDB" id="I4EJV4"/>
<dbReference type="GO" id="GO:0046872">
    <property type="term" value="F:metal ion binding"/>
    <property type="evidence" value="ECO:0007669"/>
    <property type="project" value="UniProtKB-KW"/>
</dbReference>
<evidence type="ECO:0000313" key="5">
    <source>
        <dbReference type="EMBL" id="CCF84966.1"/>
    </source>
</evidence>
<feature type="binding site" evidence="4">
    <location>
        <position position="108"/>
    </location>
    <ligand>
        <name>molybdate</name>
        <dbReference type="ChEBI" id="CHEBI:36264"/>
    </ligand>
</feature>
<dbReference type="PROSITE" id="PS51257">
    <property type="entry name" value="PROKAR_LIPOPROTEIN"/>
    <property type="match status" value="1"/>
</dbReference>
<sequence>MPGMRWPQPGLGLNRSLHATLLAILTLVALLLAACGGTPTTTPDSSPSMAAPATSTAAGASPVAAAPTIDGTVTVFAAASLTDAFNEMGKALETANPGTKLAFNFAGSQKLRTQLQQGAKADVFASADEKQMQGAQEDGTIAGDPKIFVHNKLVVIVPAQNKAGINDLKDLTKPGIKLILAQKDVPVGNYSRQSFDKLSQDPAYGSDFATKVLANLVSEETNVKSVVSKVQLGEADAGIVYSSDVTPSVRDAVKIIDIPDQFNVLANYPIATVKDGQNASGGKAFIDYVLSPAGQETLKKWGFIPVSG</sequence>
<dbReference type="InterPro" id="IPR005950">
    <property type="entry name" value="ModA"/>
</dbReference>
<feature type="binding site" evidence="4">
    <location>
        <position position="241"/>
    </location>
    <ligand>
        <name>molybdate</name>
        <dbReference type="ChEBI" id="CHEBI:36264"/>
    </ligand>
</feature>
<protein>
    <submittedName>
        <fullName evidence="5">Molybdenum ABC transporter, periplasmic molybdate-binding protein</fullName>
    </submittedName>
</protein>
<dbReference type="InterPro" id="IPR050682">
    <property type="entry name" value="ModA/WtpA"/>
</dbReference>
<dbReference type="NCBIfam" id="TIGR01256">
    <property type="entry name" value="modA"/>
    <property type="match status" value="1"/>
</dbReference>
<dbReference type="GO" id="GO:0015689">
    <property type="term" value="P:molybdate ion transport"/>
    <property type="evidence" value="ECO:0007669"/>
    <property type="project" value="InterPro"/>
</dbReference>
<dbReference type="PANTHER" id="PTHR30632:SF0">
    <property type="entry name" value="SULFATE-BINDING PROTEIN"/>
    <property type="match status" value="1"/>
</dbReference>
<dbReference type="CDD" id="cd13538">
    <property type="entry name" value="PBP2_ModA_like_1"/>
    <property type="match status" value="1"/>
</dbReference>
<accession>I4EJV4</accession>
<keyword evidence="3" id="KW-0732">Signal</keyword>
<evidence type="ECO:0000256" key="1">
    <source>
        <dbReference type="ARBA" id="ARBA00009175"/>
    </source>
</evidence>
<name>I4EJV4_9BACT</name>
<dbReference type="SUPFAM" id="SSF53850">
    <property type="entry name" value="Periplasmic binding protein-like II"/>
    <property type="match status" value="1"/>
</dbReference>
<keyword evidence="6" id="KW-1185">Reference proteome</keyword>
<dbReference type="PIRSF" id="PIRSF004846">
    <property type="entry name" value="ModA"/>
    <property type="match status" value="1"/>
</dbReference>
<comment type="caution">
    <text evidence="5">The sequence shown here is derived from an EMBL/GenBank/DDBJ whole genome shotgun (WGS) entry which is preliminary data.</text>
</comment>
<reference evidence="5 6" key="1">
    <citation type="journal article" date="2012" name="ISME J.">
        <title>Nitrification expanded: discovery, physiology and genomics of a nitrite-oxidizing bacterium from the phylum Chloroflexi.</title>
        <authorList>
            <person name="Sorokin D.Y."/>
            <person name="Lucker S."/>
            <person name="Vejmelkova D."/>
            <person name="Kostrikina N.A."/>
            <person name="Kleerebezem R."/>
            <person name="Rijpstra W.I."/>
            <person name="Damste J.S."/>
            <person name="Le Paslier D."/>
            <person name="Muyzer G."/>
            <person name="Wagner M."/>
            <person name="van Loosdrecht M.C."/>
            <person name="Daims H."/>
        </authorList>
    </citation>
    <scope>NUCLEOTIDE SEQUENCE [LARGE SCALE GENOMIC DNA]</scope>
    <source>
        <strain evidence="6">none</strain>
    </source>
</reference>
<gene>
    <name evidence="5" type="ORF">NITHO_4250001</name>
</gene>
<comment type="similarity">
    <text evidence="1">Belongs to the bacterial solute-binding protein ModA family.</text>
</comment>
<feature type="binding site" evidence="4">
    <location>
        <position position="223"/>
    </location>
    <ligand>
        <name>molybdate</name>
        <dbReference type="ChEBI" id="CHEBI:36264"/>
    </ligand>
</feature>
<dbReference type="PANTHER" id="PTHR30632">
    <property type="entry name" value="MOLYBDATE-BINDING PERIPLASMIC PROTEIN"/>
    <property type="match status" value="1"/>
</dbReference>
<dbReference type="GO" id="GO:0030973">
    <property type="term" value="F:molybdate ion binding"/>
    <property type="evidence" value="ECO:0007669"/>
    <property type="project" value="TreeGrafter"/>
</dbReference>
<evidence type="ECO:0000256" key="3">
    <source>
        <dbReference type="ARBA" id="ARBA00022729"/>
    </source>
</evidence>
<evidence type="ECO:0000256" key="4">
    <source>
        <dbReference type="PIRSR" id="PIRSR004846-1"/>
    </source>
</evidence>
<evidence type="ECO:0000313" key="6">
    <source>
        <dbReference type="Proteomes" id="UP000004221"/>
    </source>
</evidence>
<keyword evidence="2 4" id="KW-0479">Metal-binding</keyword>
<dbReference type="Pfam" id="PF13531">
    <property type="entry name" value="SBP_bac_11"/>
    <property type="match status" value="1"/>
</dbReference>
<dbReference type="EMBL" id="CAGS01000363">
    <property type="protein sequence ID" value="CCF84966.1"/>
    <property type="molecule type" value="Genomic_DNA"/>
</dbReference>
<evidence type="ECO:0000256" key="2">
    <source>
        <dbReference type="ARBA" id="ARBA00022723"/>
    </source>
</evidence>
<proteinExistence type="inferred from homology"/>